<evidence type="ECO:0000259" key="2">
    <source>
        <dbReference type="Pfam" id="PF13640"/>
    </source>
</evidence>
<sequence>MICDNFVSTELLSRLKADARDLHSKNLFTPDALATYGIKKDGVSFNPRRDRTVLPCYVPSTRSKGGFVDPNIGDASARSQLHSMIENLRISASASLLRPDLSRPSVPWTSLAGESPDPPFDEISYTRFGPGAYLKRHNDERHEELKRTKGWSSPTRRSLSWLVYLQEEGWDMERDGGGLRTYQRRAQPEGAVGSSDDGDLQLGWLEATSKDPFDRAVYMDSRIEGIHGRCKLYTREGGGGRTYLTEVFEADPVLFLTSDFFVNALNFKTLGNRFRFLESPQTALQTKIFGEDLRKPPHHGEVARDVSPLGGRLVVFDSVVLPHEVLAAKRERFAVSGWWHGFGNPTPTPSSSSAPNIPDSFAPLLSSSHLDVILDSLSPELLHGSHLQSTITLKPGVHTVPFNKNKSRPQLTVHAGTASSAASTSTINVDLKIGTDNLTPTQDLDPSVPSTSRSKSMVKSGSIKLSPPLLLSNVAPTLIHLPNLFEDNSLPEMRRVQIFDWFLKSAYNLADFFERCLWKLEEVRVLR</sequence>
<evidence type="ECO:0000313" key="4">
    <source>
        <dbReference type="Proteomes" id="UP001165082"/>
    </source>
</evidence>
<dbReference type="GO" id="GO:0008198">
    <property type="term" value="F:ferrous iron binding"/>
    <property type="evidence" value="ECO:0007669"/>
    <property type="project" value="TreeGrafter"/>
</dbReference>
<dbReference type="Gene3D" id="2.60.120.620">
    <property type="entry name" value="q2cbj1_9rhob like domain"/>
    <property type="match status" value="2"/>
</dbReference>
<dbReference type="PANTHER" id="PTHR12907:SF26">
    <property type="entry name" value="HIF PROLYL HYDROXYLASE, ISOFORM C"/>
    <property type="match status" value="1"/>
</dbReference>
<dbReference type="GO" id="GO:0071456">
    <property type="term" value="P:cellular response to hypoxia"/>
    <property type="evidence" value="ECO:0007669"/>
    <property type="project" value="TreeGrafter"/>
</dbReference>
<dbReference type="InterPro" id="IPR051559">
    <property type="entry name" value="HIF_prolyl_hydroxylases"/>
</dbReference>
<organism evidence="3 4">
    <name type="scientific">Triparma retinervis</name>
    <dbReference type="NCBI Taxonomy" id="2557542"/>
    <lineage>
        <taxon>Eukaryota</taxon>
        <taxon>Sar</taxon>
        <taxon>Stramenopiles</taxon>
        <taxon>Ochrophyta</taxon>
        <taxon>Bolidophyceae</taxon>
        <taxon>Parmales</taxon>
        <taxon>Triparmaceae</taxon>
        <taxon>Triparma</taxon>
    </lineage>
</organism>
<gene>
    <name evidence="3" type="ORF">TrRE_jg4418</name>
</gene>
<reference evidence="3" key="1">
    <citation type="submission" date="2022-07" db="EMBL/GenBank/DDBJ databases">
        <title>Genome analysis of Parmales, a sister group of diatoms, reveals the evolutionary specialization of diatoms from phago-mixotrophs to photoautotrophs.</title>
        <authorList>
            <person name="Ban H."/>
            <person name="Sato S."/>
            <person name="Yoshikawa S."/>
            <person name="Kazumasa Y."/>
            <person name="Nakamura Y."/>
            <person name="Ichinomiya M."/>
            <person name="Saitoh K."/>
            <person name="Sato N."/>
            <person name="Blanc-Mathieu R."/>
            <person name="Endo H."/>
            <person name="Kuwata A."/>
            <person name="Ogata H."/>
        </authorList>
    </citation>
    <scope>NUCLEOTIDE SEQUENCE</scope>
</reference>
<proteinExistence type="predicted"/>
<accession>A0A9W7F6X0</accession>
<evidence type="ECO:0000256" key="1">
    <source>
        <dbReference type="ARBA" id="ARBA00022896"/>
    </source>
</evidence>
<evidence type="ECO:0000313" key="3">
    <source>
        <dbReference type="EMBL" id="GMI04736.1"/>
    </source>
</evidence>
<dbReference type="Proteomes" id="UP001165082">
    <property type="component" value="Unassembled WGS sequence"/>
</dbReference>
<dbReference type="InterPro" id="IPR044862">
    <property type="entry name" value="Pro_4_hyd_alph_FE2OG_OXY"/>
</dbReference>
<keyword evidence="4" id="KW-1185">Reference proteome</keyword>
<dbReference type="OrthoDB" id="204385at2759"/>
<keyword evidence="1" id="KW-0847">Vitamin C</keyword>
<dbReference type="GO" id="GO:0031543">
    <property type="term" value="F:peptidyl-proline dioxygenase activity"/>
    <property type="evidence" value="ECO:0007669"/>
    <property type="project" value="TreeGrafter"/>
</dbReference>
<protein>
    <recommendedName>
        <fullName evidence="2">Prolyl 4-hydroxylase alpha subunit Fe(2+) 2OG dioxygenase domain-containing protein</fullName>
    </recommendedName>
</protein>
<comment type="caution">
    <text evidence="3">The sequence shown here is derived from an EMBL/GenBank/DDBJ whole genome shotgun (WGS) entry which is preliminary data.</text>
</comment>
<dbReference type="GO" id="GO:0031418">
    <property type="term" value="F:L-ascorbic acid binding"/>
    <property type="evidence" value="ECO:0007669"/>
    <property type="project" value="UniProtKB-KW"/>
</dbReference>
<name>A0A9W7F6X0_9STRA</name>
<dbReference type="Pfam" id="PF13640">
    <property type="entry name" value="2OG-FeII_Oxy_3"/>
    <property type="match status" value="1"/>
</dbReference>
<feature type="domain" description="Prolyl 4-hydroxylase alpha subunit Fe(2+) 2OG dioxygenase" evidence="2">
    <location>
        <begin position="125"/>
        <end position="233"/>
    </location>
</feature>
<dbReference type="PANTHER" id="PTHR12907">
    <property type="entry name" value="EGL NINE HOMOLOG-RELATED"/>
    <property type="match status" value="1"/>
</dbReference>
<dbReference type="EMBL" id="BRXZ01000084">
    <property type="protein sequence ID" value="GMI04736.1"/>
    <property type="molecule type" value="Genomic_DNA"/>
</dbReference>
<dbReference type="AlphaFoldDB" id="A0A9W7F6X0"/>